<keyword evidence="3" id="KW-1185">Reference proteome</keyword>
<evidence type="ECO:0000256" key="1">
    <source>
        <dbReference type="SAM" id="MobiDB-lite"/>
    </source>
</evidence>
<dbReference type="EMBL" id="BSXU01001445">
    <property type="protein sequence ID" value="GMG27506.1"/>
    <property type="molecule type" value="Genomic_DNA"/>
</dbReference>
<feature type="region of interest" description="Disordered" evidence="1">
    <location>
        <begin position="183"/>
        <end position="203"/>
    </location>
</feature>
<dbReference type="AlphaFoldDB" id="A0A9W6YYB7"/>
<name>A0A9W6YYB7_AMBMO</name>
<dbReference type="Proteomes" id="UP001165063">
    <property type="component" value="Unassembled WGS sequence"/>
</dbReference>
<gene>
    <name evidence="2" type="ORF">Amon01_000344800</name>
</gene>
<evidence type="ECO:0000313" key="2">
    <source>
        <dbReference type="EMBL" id="GMG27506.1"/>
    </source>
</evidence>
<feature type="region of interest" description="Disordered" evidence="1">
    <location>
        <begin position="106"/>
        <end position="156"/>
    </location>
</feature>
<accession>A0A9W6YYB7</accession>
<organism evidence="2 3">
    <name type="scientific">Ambrosiozyma monospora</name>
    <name type="common">Yeast</name>
    <name type="synonym">Endomycopsis monosporus</name>
    <dbReference type="NCBI Taxonomy" id="43982"/>
    <lineage>
        <taxon>Eukaryota</taxon>
        <taxon>Fungi</taxon>
        <taxon>Dikarya</taxon>
        <taxon>Ascomycota</taxon>
        <taxon>Saccharomycotina</taxon>
        <taxon>Pichiomycetes</taxon>
        <taxon>Pichiales</taxon>
        <taxon>Pichiaceae</taxon>
        <taxon>Ambrosiozyma</taxon>
    </lineage>
</organism>
<sequence length="619" mass="67986">MVFDPAIEKLFELAAKFKKVKNFGSFNYLSKQKIIKCTEFLVKCTSQDNSISPSLLNEYNKALEHIILVPTTSTFNPRLFRDFEHNKLSSDSSSTMPLISQHASSLVARAPKSSTAPRTKPASSRVPFGKGGKQTRKKKAPPPELGSATSSLPNPPEIASIISNARIFDSHPDAKFIFRAYPSSPSAQATESSSESDDTPTEREKLITELREKANSVITALELSQPEDGWDLIDFAVSSTVFPDSDGTMFYRVELCMHCDLLDQQETLDKIHASFVDATLPTFVIKGKPDQAFTQLACYAISFQWSKRNQSTKIINSIFGALGKVIKSHVQKPTAAEIKSCIPDLKFTTFVAVDLDRGMAPRKDYLFTYDHQIFRVDVKLNSPLQACSFCHIIGHSIPTCALRHPCHHCVSQGDDGNDHCYLTCHSCSDAEFIDIVDSFPDLYMQSLPATAGAYAWMSKYITLTDDRIHPPVAESDENWDDTPMPPAYPAGVAEEIEMPDSVEVSKDLVMPDAPDAPDVPDAPDAPAVAAAKKATAEALAQLPAELPRDASTSRYLELLAATRNRPQPIFSYASVAKTNSRIQKPASRSLESNFGTAVSVIARLKLQKQSTAAPQASQQ</sequence>
<feature type="compositionally biased region" description="Low complexity" evidence="1">
    <location>
        <begin position="183"/>
        <end position="193"/>
    </location>
</feature>
<protein>
    <submittedName>
        <fullName evidence="2">Unnamed protein product</fullName>
    </submittedName>
</protein>
<comment type="caution">
    <text evidence="2">The sequence shown here is derived from an EMBL/GenBank/DDBJ whole genome shotgun (WGS) entry which is preliminary data.</text>
</comment>
<evidence type="ECO:0000313" key="3">
    <source>
        <dbReference type="Proteomes" id="UP001165063"/>
    </source>
</evidence>
<proteinExistence type="predicted"/>
<reference evidence="2" key="1">
    <citation type="submission" date="2023-04" db="EMBL/GenBank/DDBJ databases">
        <title>Ambrosiozyma monospora NBRC 1965.</title>
        <authorList>
            <person name="Ichikawa N."/>
            <person name="Sato H."/>
            <person name="Tonouchi N."/>
        </authorList>
    </citation>
    <scope>NUCLEOTIDE SEQUENCE</scope>
    <source>
        <strain evidence="2">NBRC 1965</strain>
    </source>
</reference>